<accession>A0A8H3QGX8</accession>
<dbReference type="AlphaFoldDB" id="A0A8H3QGX8"/>
<gene>
    <name evidence="1" type="ORF">RCL2_000389200</name>
</gene>
<evidence type="ECO:0000313" key="2">
    <source>
        <dbReference type="Proteomes" id="UP000615446"/>
    </source>
</evidence>
<sequence length="118" mass="13616">MISASNYPTIGEVKLLFEVDEMKCVFTNYFNEISEALHVPTFFDLCYKKLAYGDMSQDNILESVRRTSQRHLMNLSATETRNYFRNLIMPSQTSQSVSNKLKLYFNSNSPGDEIVPLE</sequence>
<name>A0A8H3QGX8_9GLOM</name>
<reference evidence="1" key="1">
    <citation type="submission" date="2019-10" db="EMBL/GenBank/DDBJ databases">
        <title>Conservation and host-specific expression of non-tandemly repeated heterogenous ribosome RNA gene in arbuscular mycorrhizal fungi.</title>
        <authorList>
            <person name="Maeda T."/>
            <person name="Kobayashi Y."/>
            <person name="Nakagawa T."/>
            <person name="Ezawa T."/>
            <person name="Yamaguchi K."/>
            <person name="Bino T."/>
            <person name="Nishimoto Y."/>
            <person name="Shigenobu S."/>
            <person name="Kawaguchi M."/>
        </authorList>
    </citation>
    <scope>NUCLEOTIDE SEQUENCE</scope>
    <source>
        <strain evidence="1">HR1</strain>
    </source>
</reference>
<dbReference type="OrthoDB" id="2424684at2759"/>
<protein>
    <submittedName>
        <fullName evidence="1">Uncharacterized protein</fullName>
    </submittedName>
</protein>
<comment type="caution">
    <text evidence="1">The sequence shown here is derived from an EMBL/GenBank/DDBJ whole genome shotgun (WGS) entry which is preliminary data.</text>
</comment>
<evidence type="ECO:0000313" key="1">
    <source>
        <dbReference type="EMBL" id="GES76489.1"/>
    </source>
</evidence>
<dbReference type="EMBL" id="BLAL01000020">
    <property type="protein sequence ID" value="GES76489.1"/>
    <property type="molecule type" value="Genomic_DNA"/>
</dbReference>
<proteinExistence type="predicted"/>
<dbReference type="Proteomes" id="UP000615446">
    <property type="component" value="Unassembled WGS sequence"/>
</dbReference>
<organism evidence="1 2">
    <name type="scientific">Rhizophagus clarus</name>
    <dbReference type="NCBI Taxonomy" id="94130"/>
    <lineage>
        <taxon>Eukaryota</taxon>
        <taxon>Fungi</taxon>
        <taxon>Fungi incertae sedis</taxon>
        <taxon>Mucoromycota</taxon>
        <taxon>Glomeromycotina</taxon>
        <taxon>Glomeromycetes</taxon>
        <taxon>Glomerales</taxon>
        <taxon>Glomeraceae</taxon>
        <taxon>Rhizophagus</taxon>
    </lineage>
</organism>